<evidence type="ECO:0000313" key="2">
    <source>
        <dbReference type="EMBL" id="KIM86253.1"/>
    </source>
</evidence>
<reference evidence="2 3" key="1">
    <citation type="submission" date="2014-04" db="EMBL/GenBank/DDBJ databases">
        <authorList>
            <consortium name="DOE Joint Genome Institute"/>
            <person name="Kuo A."/>
            <person name="Tarkka M."/>
            <person name="Buscot F."/>
            <person name="Kohler A."/>
            <person name="Nagy L.G."/>
            <person name="Floudas D."/>
            <person name="Copeland A."/>
            <person name="Barry K.W."/>
            <person name="Cichocki N."/>
            <person name="Veneault-Fourrey C."/>
            <person name="LaButti K."/>
            <person name="Lindquist E.A."/>
            <person name="Lipzen A."/>
            <person name="Lundell T."/>
            <person name="Morin E."/>
            <person name="Murat C."/>
            <person name="Sun H."/>
            <person name="Tunlid A."/>
            <person name="Henrissat B."/>
            <person name="Grigoriev I.V."/>
            <person name="Hibbett D.S."/>
            <person name="Martin F."/>
            <person name="Nordberg H.P."/>
            <person name="Cantor M.N."/>
            <person name="Hua S.X."/>
        </authorList>
    </citation>
    <scope>NUCLEOTIDE SEQUENCE [LARGE SCALE GENOMIC DNA]</scope>
    <source>
        <strain evidence="2 3">F 1598</strain>
    </source>
</reference>
<accession>A0A0C3BIV8</accession>
<evidence type="ECO:0000256" key="1">
    <source>
        <dbReference type="SAM" id="MobiDB-lite"/>
    </source>
</evidence>
<organism evidence="2 3">
    <name type="scientific">Piloderma croceum (strain F 1598)</name>
    <dbReference type="NCBI Taxonomy" id="765440"/>
    <lineage>
        <taxon>Eukaryota</taxon>
        <taxon>Fungi</taxon>
        <taxon>Dikarya</taxon>
        <taxon>Basidiomycota</taxon>
        <taxon>Agaricomycotina</taxon>
        <taxon>Agaricomycetes</taxon>
        <taxon>Agaricomycetidae</taxon>
        <taxon>Atheliales</taxon>
        <taxon>Atheliaceae</taxon>
        <taxon>Piloderma</taxon>
    </lineage>
</organism>
<feature type="region of interest" description="Disordered" evidence="1">
    <location>
        <begin position="38"/>
        <end position="57"/>
    </location>
</feature>
<sequence>MCANHSYGGRAYACIRSFQAKTKARFISSTKCIGSRTLMPRASHSSEPLMEEQAQKG</sequence>
<dbReference type="AlphaFoldDB" id="A0A0C3BIV8"/>
<evidence type="ECO:0000313" key="3">
    <source>
        <dbReference type="Proteomes" id="UP000054166"/>
    </source>
</evidence>
<gene>
    <name evidence="2" type="ORF">PILCRDRAFT_816195</name>
</gene>
<name>A0A0C3BIV8_PILCF</name>
<dbReference type="Proteomes" id="UP000054166">
    <property type="component" value="Unassembled WGS sequence"/>
</dbReference>
<dbReference type="InParanoid" id="A0A0C3BIV8"/>
<keyword evidence="3" id="KW-1185">Reference proteome</keyword>
<reference evidence="3" key="2">
    <citation type="submission" date="2015-01" db="EMBL/GenBank/DDBJ databases">
        <title>Evolutionary Origins and Diversification of the Mycorrhizal Mutualists.</title>
        <authorList>
            <consortium name="DOE Joint Genome Institute"/>
            <consortium name="Mycorrhizal Genomics Consortium"/>
            <person name="Kohler A."/>
            <person name="Kuo A."/>
            <person name="Nagy L.G."/>
            <person name="Floudas D."/>
            <person name="Copeland A."/>
            <person name="Barry K.W."/>
            <person name="Cichocki N."/>
            <person name="Veneault-Fourrey C."/>
            <person name="LaButti K."/>
            <person name="Lindquist E.A."/>
            <person name="Lipzen A."/>
            <person name="Lundell T."/>
            <person name="Morin E."/>
            <person name="Murat C."/>
            <person name="Riley R."/>
            <person name="Ohm R."/>
            <person name="Sun H."/>
            <person name="Tunlid A."/>
            <person name="Henrissat B."/>
            <person name="Grigoriev I.V."/>
            <person name="Hibbett D.S."/>
            <person name="Martin F."/>
        </authorList>
    </citation>
    <scope>NUCLEOTIDE SEQUENCE [LARGE SCALE GENOMIC DNA]</scope>
    <source>
        <strain evidence="3">F 1598</strain>
    </source>
</reference>
<dbReference type="HOGENOM" id="CLU_2997233_0_0_1"/>
<dbReference type="EMBL" id="KN832982">
    <property type="protein sequence ID" value="KIM86253.1"/>
    <property type="molecule type" value="Genomic_DNA"/>
</dbReference>
<proteinExistence type="predicted"/>
<protein>
    <submittedName>
        <fullName evidence="2">Uncharacterized protein</fullName>
    </submittedName>
</protein>